<dbReference type="OrthoDB" id="3542540at2"/>
<comment type="caution">
    <text evidence="1">The sequence shown here is derived from an EMBL/GenBank/DDBJ whole genome shotgun (WGS) entry which is preliminary data.</text>
</comment>
<proteinExistence type="predicted"/>
<name>A0A543NFK4_9ACTN</name>
<accession>A0A543NFK4</accession>
<protein>
    <submittedName>
        <fullName evidence="1">Uncharacterized protein</fullName>
    </submittedName>
</protein>
<sequence length="78" mass="8811">MTEPWSETDPRYTLAEAERELAHRKCRNEGHDLELLDHRTMGGDHAPTGVHCDRCGRHWHISPGSGGINLGEQEAEHD</sequence>
<dbReference type="RefSeq" id="WP_141921831.1">
    <property type="nucleotide sequence ID" value="NZ_VFQC01000001.1"/>
</dbReference>
<keyword evidence="2" id="KW-1185">Reference proteome</keyword>
<gene>
    <name evidence="1" type="ORF">FHX37_0479</name>
</gene>
<dbReference type="Proteomes" id="UP000317422">
    <property type="component" value="Unassembled WGS sequence"/>
</dbReference>
<organism evidence="1 2">
    <name type="scientific">Haloactinospora alba</name>
    <dbReference type="NCBI Taxonomy" id="405555"/>
    <lineage>
        <taxon>Bacteria</taxon>
        <taxon>Bacillati</taxon>
        <taxon>Actinomycetota</taxon>
        <taxon>Actinomycetes</taxon>
        <taxon>Streptosporangiales</taxon>
        <taxon>Nocardiopsidaceae</taxon>
        <taxon>Haloactinospora</taxon>
    </lineage>
</organism>
<dbReference type="AlphaFoldDB" id="A0A543NFK4"/>
<evidence type="ECO:0000313" key="1">
    <source>
        <dbReference type="EMBL" id="TQN30597.1"/>
    </source>
</evidence>
<evidence type="ECO:0000313" key="2">
    <source>
        <dbReference type="Proteomes" id="UP000317422"/>
    </source>
</evidence>
<dbReference type="EMBL" id="VFQC01000001">
    <property type="protein sequence ID" value="TQN30597.1"/>
    <property type="molecule type" value="Genomic_DNA"/>
</dbReference>
<reference evidence="1 2" key="1">
    <citation type="submission" date="2019-06" db="EMBL/GenBank/DDBJ databases">
        <title>Sequencing the genomes of 1000 actinobacteria strains.</title>
        <authorList>
            <person name="Klenk H.-P."/>
        </authorList>
    </citation>
    <scope>NUCLEOTIDE SEQUENCE [LARGE SCALE GENOMIC DNA]</scope>
    <source>
        <strain evidence="1 2">DSM 45015</strain>
    </source>
</reference>